<name>A0A6C0EDA3_9ZZZZ</name>
<accession>A0A6C0EDA3</accession>
<dbReference type="AlphaFoldDB" id="A0A6C0EDA3"/>
<organism evidence="1">
    <name type="scientific">viral metagenome</name>
    <dbReference type="NCBI Taxonomy" id="1070528"/>
    <lineage>
        <taxon>unclassified sequences</taxon>
        <taxon>metagenomes</taxon>
        <taxon>organismal metagenomes</taxon>
    </lineage>
</organism>
<evidence type="ECO:0008006" key="2">
    <source>
        <dbReference type="Google" id="ProtNLM"/>
    </source>
</evidence>
<proteinExistence type="predicted"/>
<protein>
    <recommendedName>
        <fullName evidence="2">Glycosyl transferase family 1 domain-containing protein</fullName>
    </recommendedName>
</protein>
<dbReference type="SUPFAM" id="SSF53756">
    <property type="entry name" value="UDP-Glycosyltransferase/glycogen phosphorylase"/>
    <property type="match status" value="1"/>
</dbReference>
<sequence>MQLIIYIIILFLLLYLISHNNSKKIKELFNNSIGPILDKPKHKFPFRYFKDENNNILPIVALTAFFRNNDDRDLYNNYINANIKVIGVTAYKTFPLKIRDISEDKYHLNDNFDYTNNIKVWLACMKNLELYNFTSEKNLTIDISESDFYDIDNNSNEIEKKYDFIYICNKDADNCPKNGWNAINRNYDLALKCFPIMINEYNLKGLCVGRIGCDDLNIYKDNLTMTDFLPYHDLQQKINESKFLFVPNIYDASPRVVAESLIKNVPVLMNQNIICGFKYINNETGEFFIDENNIRNGLDNILYKINNKIISPKKWWSNNYGYKISSKKLRDFLYLEYPDILKNINNVSFII</sequence>
<dbReference type="Gene3D" id="3.40.50.2000">
    <property type="entry name" value="Glycogen Phosphorylase B"/>
    <property type="match status" value="1"/>
</dbReference>
<reference evidence="1" key="1">
    <citation type="journal article" date="2020" name="Nature">
        <title>Giant virus diversity and host interactions through global metagenomics.</title>
        <authorList>
            <person name="Schulz F."/>
            <person name="Roux S."/>
            <person name="Paez-Espino D."/>
            <person name="Jungbluth S."/>
            <person name="Walsh D.A."/>
            <person name="Denef V.J."/>
            <person name="McMahon K.D."/>
            <person name="Konstantinidis K.T."/>
            <person name="Eloe-Fadrosh E.A."/>
            <person name="Kyrpides N.C."/>
            <person name="Woyke T."/>
        </authorList>
    </citation>
    <scope>NUCLEOTIDE SEQUENCE</scope>
    <source>
        <strain evidence="1">GVMAG-M-3300023179-2</strain>
    </source>
</reference>
<dbReference type="EMBL" id="MN739813">
    <property type="protein sequence ID" value="QHT27167.1"/>
    <property type="molecule type" value="Genomic_DNA"/>
</dbReference>
<evidence type="ECO:0000313" key="1">
    <source>
        <dbReference type="EMBL" id="QHT27167.1"/>
    </source>
</evidence>